<organism evidence="2 3">
    <name type="scientific">Caerostris extrusa</name>
    <name type="common">Bark spider</name>
    <name type="synonym">Caerostris bankana</name>
    <dbReference type="NCBI Taxonomy" id="172846"/>
    <lineage>
        <taxon>Eukaryota</taxon>
        <taxon>Metazoa</taxon>
        <taxon>Ecdysozoa</taxon>
        <taxon>Arthropoda</taxon>
        <taxon>Chelicerata</taxon>
        <taxon>Arachnida</taxon>
        <taxon>Araneae</taxon>
        <taxon>Araneomorphae</taxon>
        <taxon>Entelegynae</taxon>
        <taxon>Araneoidea</taxon>
        <taxon>Araneidae</taxon>
        <taxon>Caerostris</taxon>
    </lineage>
</organism>
<dbReference type="EMBL" id="BPLR01006036">
    <property type="protein sequence ID" value="GIY07025.1"/>
    <property type="molecule type" value="Genomic_DNA"/>
</dbReference>
<sequence>MECLNQSLQHPNGKDSPPPKNTNNPMHRSLFIKERRKVLVGRTGTTRGACEIREDLAMNVKFTDSCQVRGINSFIAFYEEKREDPLFEGGEKGRLLGY</sequence>
<dbReference type="AlphaFoldDB" id="A0AAV4QG61"/>
<reference evidence="2 3" key="1">
    <citation type="submission" date="2021-06" db="EMBL/GenBank/DDBJ databases">
        <title>Caerostris extrusa draft genome.</title>
        <authorList>
            <person name="Kono N."/>
            <person name="Arakawa K."/>
        </authorList>
    </citation>
    <scope>NUCLEOTIDE SEQUENCE [LARGE SCALE GENOMIC DNA]</scope>
</reference>
<feature type="compositionally biased region" description="Polar residues" evidence="1">
    <location>
        <begin position="1"/>
        <end position="10"/>
    </location>
</feature>
<comment type="caution">
    <text evidence="2">The sequence shown here is derived from an EMBL/GenBank/DDBJ whole genome shotgun (WGS) entry which is preliminary data.</text>
</comment>
<name>A0AAV4QG61_CAEEX</name>
<feature type="region of interest" description="Disordered" evidence="1">
    <location>
        <begin position="1"/>
        <end position="29"/>
    </location>
</feature>
<proteinExistence type="predicted"/>
<gene>
    <name evidence="2" type="ORF">CEXT_390211</name>
</gene>
<accession>A0AAV4QG61</accession>
<protein>
    <submittedName>
        <fullName evidence="2">Uncharacterized protein</fullName>
    </submittedName>
</protein>
<dbReference type="Proteomes" id="UP001054945">
    <property type="component" value="Unassembled WGS sequence"/>
</dbReference>
<keyword evidence="3" id="KW-1185">Reference proteome</keyword>
<evidence type="ECO:0000313" key="3">
    <source>
        <dbReference type="Proteomes" id="UP001054945"/>
    </source>
</evidence>
<evidence type="ECO:0000313" key="2">
    <source>
        <dbReference type="EMBL" id="GIY07025.1"/>
    </source>
</evidence>
<evidence type="ECO:0000256" key="1">
    <source>
        <dbReference type="SAM" id="MobiDB-lite"/>
    </source>
</evidence>